<sequence>MPAALNYCLFDEIRQSILDKKNGELNEAHDQGFQVCLFKTLDLLVDSKLKEEDIVSLLQKHFDLRRSEVENLIRTAKNRS</sequence>
<gene>
    <name evidence="1" type="ORF">C7U54_14355</name>
</gene>
<dbReference type="AlphaFoldDB" id="A0A2T3FJM6"/>
<accession>A0A2T3FJM6</accession>
<reference evidence="1 2" key="1">
    <citation type="journal article" date="2019" name="Int. J. Syst. Evol. Microbiol.">
        <title>Faecalibacillus intestinalis gen. nov., sp. nov. and Faecalibacillus faecis sp. nov., isolated from human faeces.</title>
        <authorList>
            <person name="Seo B."/>
            <person name="Jeon K."/>
            <person name="Baek I."/>
            <person name="Lee Y.M."/>
            <person name="Baek K."/>
            <person name="Ko G."/>
        </authorList>
    </citation>
    <scope>NUCLEOTIDE SEQUENCE [LARGE SCALE GENOMIC DNA]</scope>
    <source>
        <strain evidence="1 2">SNUG30099</strain>
    </source>
</reference>
<evidence type="ECO:0000313" key="2">
    <source>
        <dbReference type="Proteomes" id="UP000240974"/>
    </source>
</evidence>
<evidence type="ECO:0000313" key="1">
    <source>
        <dbReference type="EMBL" id="PST35440.1"/>
    </source>
</evidence>
<proteinExistence type="predicted"/>
<name>A0A2T3FJM6_9FIRM</name>
<organism evidence="1 2">
    <name type="scientific">Faecalibacillus intestinalis</name>
    <dbReference type="NCBI Taxonomy" id="1982626"/>
    <lineage>
        <taxon>Bacteria</taxon>
        <taxon>Bacillati</taxon>
        <taxon>Bacillota</taxon>
        <taxon>Erysipelotrichia</taxon>
        <taxon>Erysipelotrichales</taxon>
        <taxon>Coprobacillaceae</taxon>
        <taxon>Faecalibacillus</taxon>
    </lineage>
</organism>
<dbReference type="Proteomes" id="UP000240974">
    <property type="component" value="Unassembled WGS sequence"/>
</dbReference>
<dbReference type="RefSeq" id="WP_107030724.1">
    <property type="nucleotide sequence ID" value="NZ_PYLQ01000043.1"/>
</dbReference>
<comment type="caution">
    <text evidence="1">The sequence shown here is derived from an EMBL/GenBank/DDBJ whole genome shotgun (WGS) entry which is preliminary data.</text>
</comment>
<keyword evidence="2" id="KW-1185">Reference proteome</keyword>
<dbReference type="EMBL" id="PYLQ01000043">
    <property type="protein sequence ID" value="PST35440.1"/>
    <property type="molecule type" value="Genomic_DNA"/>
</dbReference>
<protein>
    <submittedName>
        <fullName evidence="1">Uncharacterized protein</fullName>
    </submittedName>
</protein>